<dbReference type="EMBL" id="BAAAYX010000002">
    <property type="protein sequence ID" value="GAA3695427.1"/>
    <property type="molecule type" value="Genomic_DNA"/>
</dbReference>
<evidence type="ECO:0000256" key="1">
    <source>
        <dbReference type="SAM" id="MobiDB-lite"/>
    </source>
</evidence>
<evidence type="ECO:0000313" key="2">
    <source>
        <dbReference type="EMBL" id="GAA3695427.1"/>
    </source>
</evidence>
<comment type="caution">
    <text evidence="2">The sequence shown here is derived from an EMBL/GenBank/DDBJ whole genome shotgun (WGS) entry which is preliminary data.</text>
</comment>
<feature type="region of interest" description="Disordered" evidence="1">
    <location>
        <begin position="1"/>
        <end position="37"/>
    </location>
</feature>
<sequence length="72" mass="7251">MARSGSTRATSVVLPSHTLRAASNSSSGPVGSEDRHTYSCGFASRTLTAILSSTPPDPTRPGTLPADPPGVG</sequence>
<proteinExistence type="predicted"/>
<feature type="compositionally biased region" description="Polar residues" evidence="1">
    <location>
        <begin position="1"/>
        <end position="10"/>
    </location>
</feature>
<name>A0ABP7CS03_9ACTN</name>
<gene>
    <name evidence="2" type="ORF">GCM10022204_09010</name>
</gene>
<evidence type="ECO:0000313" key="3">
    <source>
        <dbReference type="Proteomes" id="UP001500051"/>
    </source>
</evidence>
<organism evidence="2 3">
    <name type="scientific">Microlunatus aurantiacus</name>
    <dbReference type="NCBI Taxonomy" id="446786"/>
    <lineage>
        <taxon>Bacteria</taxon>
        <taxon>Bacillati</taxon>
        <taxon>Actinomycetota</taxon>
        <taxon>Actinomycetes</taxon>
        <taxon>Propionibacteriales</taxon>
        <taxon>Propionibacteriaceae</taxon>
        <taxon>Microlunatus</taxon>
    </lineage>
</organism>
<dbReference type="Proteomes" id="UP001500051">
    <property type="component" value="Unassembled WGS sequence"/>
</dbReference>
<feature type="region of interest" description="Disordered" evidence="1">
    <location>
        <begin position="50"/>
        <end position="72"/>
    </location>
</feature>
<reference evidence="3" key="1">
    <citation type="journal article" date="2019" name="Int. J. Syst. Evol. Microbiol.">
        <title>The Global Catalogue of Microorganisms (GCM) 10K type strain sequencing project: providing services to taxonomists for standard genome sequencing and annotation.</title>
        <authorList>
            <consortium name="The Broad Institute Genomics Platform"/>
            <consortium name="The Broad Institute Genome Sequencing Center for Infectious Disease"/>
            <person name="Wu L."/>
            <person name="Ma J."/>
        </authorList>
    </citation>
    <scope>NUCLEOTIDE SEQUENCE [LARGE SCALE GENOMIC DNA]</scope>
    <source>
        <strain evidence="3">JCM 16548</strain>
    </source>
</reference>
<protein>
    <submittedName>
        <fullName evidence="2">Uncharacterized protein</fullName>
    </submittedName>
</protein>
<keyword evidence="3" id="KW-1185">Reference proteome</keyword>
<accession>A0ABP7CS03</accession>